<organism evidence="3 4">
    <name type="scientific">Candidatus Falkowbacteria bacterium RIFOXYC2_FULL_48_21</name>
    <dbReference type="NCBI Taxonomy" id="1798005"/>
    <lineage>
        <taxon>Bacteria</taxon>
        <taxon>Candidatus Falkowiibacteriota</taxon>
    </lineage>
</organism>
<dbReference type="Proteomes" id="UP000178656">
    <property type="component" value="Unassembled WGS sequence"/>
</dbReference>
<reference evidence="3 4" key="1">
    <citation type="journal article" date="2016" name="Nat. Commun.">
        <title>Thousands of microbial genomes shed light on interconnected biogeochemical processes in an aquifer system.</title>
        <authorList>
            <person name="Anantharaman K."/>
            <person name="Brown C.T."/>
            <person name="Hug L.A."/>
            <person name="Sharon I."/>
            <person name="Castelle C.J."/>
            <person name="Probst A.J."/>
            <person name="Thomas B.C."/>
            <person name="Singh A."/>
            <person name="Wilkins M.J."/>
            <person name="Karaoz U."/>
            <person name="Brodie E.L."/>
            <person name="Williams K.H."/>
            <person name="Hubbard S.S."/>
            <person name="Banfield J.F."/>
        </authorList>
    </citation>
    <scope>NUCLEOTIDE SEQUENCE [LARGE SCALE GENOMIC DNA]</scope>
</reference>
<accession>A0A1F5TG67</accession>
<proteinExistence type="predicted"/>
<comment type="caution">
    <text evidence="3">The sequence shown here is derived from an EMBL/GenBank/DDBJ whole genome shotgun (WGS) entry which is preliminary data.</text>
</comment>
<evidence type="ECO:0000313" key="3">
    <source>
        <dbReference type="EMBL" id="OGF37907.1"/>
    </source>
</evidence>
<dbReference type="AlphaFoldDB" id="A0A1F5TG67"/>
<keyword evidence="2" id="KW-0812">Transmembrane</keyword>
<evidence type="ECO:0000256" key="2">
    <source>
        <dbReference type="SAM" id="Phobius"/>
    </source>
</evidence>
<gene>
    <name evidence="3" type="ORF">A2482_01735</name>
</gene>
<dbReference type="EMBL" id="MFGM01000012">
    <property type="protein sequence ID" value="OGF37907.1"/>
    <property type="molecule type" value="Genomic_DNA"/>
</dbReference>
<evidence type="ECO:0000313" key="4">
    <source>
        <dbReference type="Proteomes" id="UP000178656"/>
    </source>
</evidence>
<feature type="transmembrane region" description="Helical" evidence="2">
    <location>
        <begin position="48"/>
        <end position="68"/>
    </location>
</feature>
<keyword evidence="2" id="KW-1133">Transmembrane helix</keyword>
<sequence length="291" mass="32602">MPVDNIIENVEKEEEKKAKKVKKPVEKQIPAEPVKPTAAKAKSDDNNLFNLVIAVVVILGIIGIVFGYTKDKISEIKKGGNDVTKSLEEQVSVLKQELTSLKDKADILEKDNLSNKNVVIDLFDKSRTIPTKVNATGWNILDDKTLGFLVSYPTNWEKVNAVMPPANDAATKPVTTVVLQPINQPDFLNVLTITADYADFAKLSLKEKIEIFSDLDIIDKITFADGRMIYFINLDKNNSEVPTILILTADNIYRATFNVPNKKLTGYFDYRRNFEEIVATFGLVKVEPPKQ</sequence>
<keyword evidence="2" id="KW-0472">Membrane</keyword>
<name>A0A1F5TG67_9BACT</name>
<evidence type="ECO:0000256" key="1">
    <source>
        <dbReference type="SAM" id="Coils"/>
    </source>
</evidence>
<keyword evidence="1" id="KW-0175">Coiled coil</keyword>
<protein>
    <submittedName>
        <fullName evidence="3">Uncharacterized protein</fullName>
    </submittedName>
</protein>
<feature type="coiled-coil region" evidence="1">
    <location>
        <begin position="84"/>
        <end position="111"/>
    </location>
</feature>